<dbReference type="OrthoDB" id="24954at2157"/>
<evidence type="ECO:0000256" key="1">
    <source>
        <dbReference type="ARBA" id="ARBA00006773"/>
    </source>
</evidence>
<dbReference type="Gene3D" id="3.20.20.140">
    <property type="entry name" value="Metal-dependent hydrolases"/>
    <property type="match status" value="1"/>
</dbReference>
<evidence type="ECO:0000256" key="5">
    <source>
        <dbReference type="ARBA" id="ARBA00047720"/>
    </source>
</evidence>
<evidence type="ECO:0000256" key="3">
    <source>
        <dbReference type="ARBA" id="ARBA00022801"/>
    </source>
</evidence>
<accession>A0A0U2SL36</accession>
<dbReference type="AlphaFoldDB" id="A0A0U2SL36"/>
<feature type="domain" description="Adenine deaminase C-terminal" evidence="8">
    <location>
        <begin position="399"/>
        <end position="564"/>
    </location>
</feature>
<comment type="similarity">
    <text evidence="1 6">Belongs to the metallo-dependent hydrolases superfamily. Adenine deaminase family.</text>
</comment>
<dbReference type="HAMAP" id="MF_01518">
    <property type="entry name" value="Adenine_deamin"/>
    <property type="match status" value="1"/>
</dbReference>
<evidence type="ECO:0000259" key="8">
    <source>
        <dbReference type="Pfam" id="PF13382"/>
    </source>
</evidence>
<dbReference type="SUPFAM" id="SSF51338">
    <property type="entry name" value="Composite domain of metallo-dependent hydrolases"/>
    <property type="match status" value="1"/>
</dbReference>
<dbReference type="InterPro" id="IPR011059">
    <property type="entry name" value="Metal-dep_hydrolase_composite"/>
</dbReference>
<sequence>MPFTAYILDVLTNSVYPARITINNGVFEEIVPIVSDDNLSVDVEGLLIPGFIDSHIHIESSMLTPAQFAKIAVRHGTTSVVCDPHEIANVCGIEGIEFMIENARQVPFNFYFSAPSCVPATTFETAGATLNSDDIEFLLKKDEVVALGEMMNFPGVLNGDEEVLRKLKLARDYNLPIDGHAPLLSGKELDKYLEQYIITDHECSNFKEAIEKKQKGMKIMVRDGSSAKNMEALFDFSERVNYWKSQDSFGIIPTEVLERRIHSPIFDFIVSDDKNPRDLIRGYLNESVKKACELGVDVIKAIEMVTINPAAHYNLDAGAIVTGAKADFVIIDNIVDFNILKTYISGECVFDGENVLFDCGEVEFENTINASKKQPEDFDIYYDGDQCKVNLIKCYNGELLTKKKTADLKCVDGKVQPDIYHDVLKIAVVERYGGNNIANGFIQGFGLKKGAIASSISHDSHNIIVIGYNSEMMANAVNTVIDNKGGIAVVSEDFSDSLALPIAGLMSNKDAFDVAKKLRVLQKMASALGCKLDAPFMTMAFMSLLVLPSLKMSDKGLFDGDNFEFIDVIVD</sequence>
<evidence type="ECO:0000259" key="7">
    <source>
        <dbReference type="Pfam" id="PF01979"/>
    </source>
</evidence>
<evidence type="ECO:0000256" key="4">
    <source>
        <dbReference type="ARBA" id="ARBA00023211"/>
    </source>
</evidence>
<keyword evidence="4 6" id="KW-0464">Manganese</keyword>
<dbReference type="PATRIC" id="fig|230361.4.peg.1884"/>
<evidence type="ECO:0000256" key="2">
    <source>
        <dbReference type="ARBA" id="ARBA00012782"/>
    </source>
</evidence>
<protein>
    <recommendedName>
        <fullName evidence="2 6">Adenine deaminase</fullName>
        <shortName evidence="6">Adenase</shortName>
        <shortName evidence="6">Adenine aminase</shortName>
        <ecNumber evidence="2 6">3.5.4.2</ecNumber>
    </recommendedName>
</protein>
<comment type="cofactor">
    <cofactor evidence="6">
        <name>Mn(2+)</name>
        <dbReference type="ChEBI" id="CHEBI:29035"/>
    </cofactor>
</comment>
<dbReference type="KEGG" id="mmil:sm9_1822"/>
<feature type="domain" description="Amidohydrolase-related" evidence="7">
    <location>
        <begin position="47"/>
        <end position="348"/>
    </location>
</feature>
<keyword evidence="3 6" id="KW-0378">Hydrolase</keyword>
<dbReference type="GO" id="GO:0006146">
    <property type="term" value="P:adenine catabolic process"/>
    <property type="evidence" value="ECO:0007669"/>
    <property type="project" value="InterPro"/>
</dbReference>
<evidence type="ECO:0000256" key="6">
    <source>
        <dbReference type="HAMAP-Rule" id="MF_01518"/>
    </source>
</evidence>
<evidence type="ECO:0000313" key="9">
    <source>
        <dbReference type="EMBL" id="ALT69589.1"/>
    </source>
</evidence>
<dbReference type="PANTHER" id="PTHR11113:SF2">
    <property type="entry name" value="ADENINE DEAMINASE"/>
    <property type="match status" value="1"/>
</dbReference>
<dbReference type="Pfam" id="PF01979">
    <property type="entry name" value="Amidohydro_1"/>
    <property type="match status" value="1"/>
</dbReference>
<dbReference type="Proteomes" id="UP000067738">
    <property type="component" value="Chromosome"/>
</dbReference>
<keyword evidence="10" id="KW-1185">Reference proteome</keyword>
<dbReference type="SUPFAM" id="SSF51556">
    <property type="entry name" value="Metallo-dependent hydrolases"/>
    <property type="match status" value="1"/>
</dbReference>
<dbReference type="EC" id="3.5.4.2" evidence="2 6"/>
<dbReference type="GO" id="GO:0000034">
    <property type="term" value="F:adenine deaminase activity"/>
    <property type="evidence" value="ECO:0007669"/>
    <property type="project" value="UniProtKB-UniRule"/>
</dbReference>
<dbReference type="EMBL" id="CP011266">
    <property type="protein sequence ID" value="ALT69589.1"/>
    <property type="molecule type" value="Genomic_DNA"/>
</dbReference>
<dbReference type="CDD" id="cd01295">
    <property type="entry name" value="AdeC"/>
    <property type="match status" value="1"/>
</dbReference>
<gene>
    <name evidence="6 9" type="primary">ade</name>
    <name evidence="9" type="ORF">sm9_1822</name>
</gene>
<name>A0A0U2SL36_9EURY</name>
<dbReference type="NCBIfam" id="TIGR01178">
    <property type="entry name" value="ade"/>
    <property type="match status" value="1"/>
</dbReference>
<dbReference type="GeneID" id="26736767"/>
<dbReference type="Pfam" id="PF13382">
    <property type="entry name" value="Adenine_deam_C"/>
    <property type="match status" value="1"/>
</dbReference>
<reference evidence="9 10" key="1">
    <citation type="submission" date="2015-04" db="EMBL/GenBank/DDBJ databases">
        <title>The complete genome sequence of the rumen methanogen Methanobrevibacter millerae SM9.</title>
        <authorList>
            <person name="Leahy S.C."/>
            <person name="Kelly W.J."/>
            <person name="Pacheco D.M."/>
            <person name="Li D."/>
            <person name="Altermann E."/>
            <person name="Attwood G.T."/>
        </authorList>
    </citation>
    <scope>NUCLEOTIDE SEQUENCE [LARGE SCALE GENOMIC DNA]</scope>
    <source>
        <strain evidence="9 10">SM9</strain>
    </source>
</reference>
<proteinExistence type="inferred from homology"/>
<dbReference type="PANTHER" id="PTHR11113">
    <property type="entry name" value="N-ACETYLGLUCOSAMINE-6-PHOSPHATE DEACETYLASE"/>
    <property type="match status" value="1"/>
</dbReference>
<dbReference type="RefSeq" id="WP_058739817.1">
    <property type="nucleotide sequence ID" value="NZ_CP011266.1"/>
</dbReference>
<evidence type="ECO:0000313" key="10">
    <source>
        <dbReference type="Proteomes" id="UP000067738"/>
    </source>
</evidence>
<dbReference type="InterPro" id="IPR006680">
    <property type="entry name" value="Amidohydro-rel"/>
</dbReference>
<dbReference type="InterPro" id="IPR032466">
    <property type="entry name" value="Metal_Hydrolase"/>
</dbReference>
<comment type="catalytic activity">
    <reaction evidence="5 6">
        <text>adenine + H2O + H(+) = hypoxanthine + NH4(+)</text>
        <dbReference type="Rhea" id="RHEA:23688"/>
        <dbReference type="ChEBI" id="CHEBI:15377"/>
        <dbReference type="ChEBI" id="CHEBI:15378"/>
        <dbReference type="ChEBI" id="CHEBI:16708"/>
        <dbReference type="ChEBI" id="CHEBI:17368"/>
        <dbReference type="ChEBI" id="CHEBI:28938"/>
        <dbReference type="EC" id="3.5.4.2"/>
    </reaction>
</comment>
<dbReference type="InterPro" id="IPR026912">
    <property type="entry name" value="Adenine_deam_C"/>
</dbReference>
<organism evidence="9 10">
    <name type="scientific">Methanobrevibacter millerae</name>
    <dbReference type="NCBI Taxonomy" id="230361"/>
    <lineage>
        <taxon>Archaea</taxon>
        <taxon>Methanobacteriati</taxon>
        <taxon>Methanobacteriota</taxon>
        <taxon>Methanomada group</taxon>
        <taxon>Methanobacteria</taxon>
        <taxon>Methanobacteriales</taxon>
        <taxon>Methanobacteriaceae</taxon>
        <taxon>Methanobrevibacter</taxon>
    </lineage>
</organism>
<dbReference type="InterPro" id="IPR006679">
    <property type="entry name" value="Adenine_deam"/>
</dbReference>